<keyword evidence="9" id="KW-0472">Membrane</keyword>
<dbReference type="PROSITE" id="PS50021">
    <property type="entry name" value="CH"/>
    <property type="match status" value="1"/>
</dbReference>
<dbReference type="GO" id="GO:0005925">
    <property type="term" value="C:focal adhesion"/>
    <property type="evidence" value="ECO:0007669"/>
    <property type="project" value="TreeGrafter"/>
</dbReference>
<keyword evidence="9" id="KW-0812">Transmembrane</keyword>
<evidence type="ECO:0000259" key="10">
    <source>
        <dbReference type="PROSITE" id="PS50021"/>
    </source>
</evidence>
<keyword evidence="3" id="KW-0963">Cytoplasm</keyword>
<feature type="domain" description="Calponin-homology (CH)" evidence="10">
    <location>
        <begin position="103"/>
        <end position="210"/>
    </location>
</feature>
<evidence type="ECO:0000256" key="7">
    <source>
        <dbReference type="ARBA" id="ARBA00023212"/>
    </source>
</evidence>
<name>A0A3P8EQY4_9TREM</name>
<proteinExistence type="inferred from homology"/>
<gene>
    <name evidence="11" type="ORF">SMRZ_LOCUS23480</name>
</gene>
<feature type="transmembrane region" description="Helical" evidence="9">
    <location>
        <begin position="190"/>
        <end position="209"/>
    </location>
</feature>
<evidence type="ECO:0000256" key="6">
    <source>
        <dbReference type="ARBA" id="ARBA00023203"/>
    </source>
</evidence>
<protein>
    <recommendedName>
        <fullName evidence="10">Calponin-homology (CH) domain-containing protein</fullName>
    </recommendedName>
</protein>
<dbReference type="InterPro" id="IPR028433">
    <property type="entry name" value="Parvin"/>
</dbReference>
<dbReference type="PANTHER" id="PTHR12114:SF4">
    <property type="entry name" value="GH23568P"/>
    <property type="match status" value="1"/>
</dbReference>
<evidence type="ECO:0000256" key="1">
    <source>
        <dbReference type="ARBA" id="ARBA00004245"/>
    </source>
</evidence>
<comment type="similarity">
    <text evidence="2">Belongs to the parvin family.</text>
</comment>
<dbReference type="GO" id="GO:0030036">
    <property type="term" value="P:actin cytoskeleton organization"/>
    <property type="evidence" value="ECO:0007669"/>
    <property type="project" value="InterPro"/>
</dbReference>
<organism evidence="11 12">
    <name type="scientific">Schistosoma margrebowiei</name>
    <dbReference type="NCBI Taxonomy" id="48269"/>
    <lineage>
        <taxon>Eukaryota</taxon>
        <taxon>Metazoa</taxon>
        <taxon>Spiralia</taxon>
        <taxon>Lophotrochozoa</taxon>
        <taxon>Platyhelminthes</taxon>
        <taxon>Trematoda</taxon>
        <taxon>Digenea</taxon>
        <taxon>Strigeidida</taxon>
        <taxon>Schistosomatoidea</taxon>
        <taxon>Schistosomatidae</taxon>
        <taxon>Schistosoma</taxon>
    </lineage>
</organism>
<dbReference type="GO" id="GO:0015629">
    <property type="term" value="C:actin cytoskeleton"/>
    <property type="evidence" value="ECO:0007669"/>
    <property type="project" value="TreeGrafter"/>
</dbReference>
<evidence type="ECO:0000256" key="8">
    <source>
        <dbReference type="SAM" id="MobiDB-lite"/>
    </source>
</evidence>
<keyword evidence="12" id="KW-1185">Reference proteome</keyword>
<keyword evidence="5" id="KW-0130">Cell adhesion</keyword>
<dbReference type="GO" id="GO:0003779">
    <property type="term" value="F:actin binding"/>
    <property type="evidence" value="ECO:0007669"/>
    <property type="project" value="UniProtKB-KW"/>
</dbReference>
<keyword evidence="6" id="KW-0009">Actin-binding</keyword>
<dbReference type="EMBL" id="UZAI01019740">
    <property type="protein sequence ID" value="VDP47414.1"/>
    <property type="molecule type" value="Genomic_DNA"/>
</dbReference>
<evidence type="ECO:0000256" key="9">
    <source>
        <dbReference type="SAM" id="Phobius"/>
    </source>
</evidence>
<feature type="region of interest" description="Disordered" evidence="8">
    <location>
        <begin position="229"/>
        <end position="250"/>
    </location>
</feature>
<dbReference type="Pfam" id="PF00307">
    <property type="entry name" value="CH"/>
    <property type="match status" value="1"/>
</dbReference>
<accession>A0A3P8EQY4</accession>
<evidence type="ECO:0000256" key="4">
    <source>
        <dbReference type="ARBA" id="ARBA00022737"/>
    </source>
</evidence>
<dbReference type="GO" id="GO:0030031">
    <property type="term" value="P:cell projection assembly"/>
    <property type="evidence" value="ECO:0007669"/>
    <property type="project" value="TreeGrafter"/>
</dbReference>
<comment type="subcellular location">
    <subcellularLocation>
        <location evidence="1">Cytoplasm</location>
        <location evidence="1">Cytoskeleton</location>
    </subcellularLocation>
</comment>
<evidence type="ECO:0000256" key="2">
    <source>
        <dbReference type="ARBA" id="ARBA00005666"/>
    </source>
</evidence>
<dbReference type="Proteomes" id="UP000277204">
    <property type="component" value="Unassembled WGS sequence"/>
</dbReference>
<dbReference type="Gene3D" id="1.10.418.10">
    <property type="entry name" value="Calponin-like domain"/>
    <property type="match status" value="1"/>
</dbReference>
<feature type="transmembrane region" description="Helical" evidence="9">
    <location>
        <begin position="135"/>
        <end position="153"/>
    </location>
</feature>
<dbReference type="SUPFAM" id="SSF47576">
    <property type="entry name" value="Calponin-homology domain, CH-domain"/>
    <property type="match status" value="1"/>
</dbReference>
<keyword evidence="9" id="KW-1133">Transmembrane helix</keyword>
<dbReference type="GO" id="GO:0071963">
    <property type="term" value="P:establishment or maintenance of cell polarity regulating cell shape"/>
    <property type="evidence" value="ECO:0007669"/>
    <property type="project" value="TreeGrafter"/>
</dbReference>
<evidence type="ECO:0000256" key="5">
    <source>
        <dbReference type="ARBA" id="ARBA00022889"/>
    </source>
</evidence>
<dbReference type="GO" id="GO:0005737">
    <property type="term" value="C:cytoplasm"/>
    <property type="evidence" value="ECO:0007669"/>
    <property type="project" value="TreeGrafter"/>
</dbReference>
<evidence type="ECO:0000313" key="12">
    <source>
        <dbReference type="Proteomes" id="UP000277204"/>
    </source>
</evidence>
<dbReference type="PANTHER" id="PTHR12114">
    <property type="entry name" value="PARVIN"/>
    <property type="match status" value="1"/>
</dbReference>
<dbReference type="AlphaFoldDB" id="A0A3P8EQY4"/>
<dbReference type="InterPro" id="IPR036872">
    <property type="entry name" value="CH_dom_sf"/>
</dbReference>
<dbReference type="InterPro" id="IPR001715">
    <property type="entry name" value="CH_dom"/>
</dbReference>
<evidence type="ECO:0000313" key="11">
    <source>
        <dbReference type="EMBL" id="VDP47414.1"/>
    </source>
</evidence>
<sequence>MEVEELNKESRQAMDMAVSALTTDDPKQYQLEEGQERSFIEKSSQNLVDKLLTWINNELSEHRILVRDIQEDLYDGQLLQNLLINYCFTLQAGSPLDSISEHHMVLQAVLTFINTHLEQVGLHVNDLSKDFRDGVLLILLMGLIGGYFVPFRAYHPTPTTEELCTSNVKLAFELIQAAGMVGPPAKPEEIVAGDSSAVLCVLYGIYSYCEHMKDEQRRYEINNIREQGEMDEYDGNNQKPSVQHGLINLS</sequence>
<dbReference type="GO" id="GO:0034446">
    <property type="term" value="P:substrate adhesion-dependent cell spreading"/>
    <property type="evidence" value="ECO:0007669"/>
    <property type="project" value="TreeGrafter"/>
</dbReference>
<keyword evidence="7" id="KW-0206">Cytoskeleton</keyword>
<reference evidence="11 12" key="1">
    <citation type="submission" date="2018-11" db="EMBL/GenBank/DDBJ databases">
        <authorList>
            <consortium name="Pathogen Informatics"/>
        </authorList>
    </citation>
    <scope>NUCLEOTIDE SEQUENCE [LARGE SCALE GENOMIC DNA]</scope>
    <source>
        <strain evidence="11 12">Zambia</strain>
    </source>
</reference>
<keyword evidence="4" id="KW-0677">Repeat</keyword>
<dbReference type="SMART" id="SM00033">
    <property type="entry name" value="CH"/>
    <property type="match status" value="1"/>
</dbReference>
<evidence type="ECO:0000256" key="3">
    <source>
        <dbReference type="ARBA" id="ARBA00022490"/>
    </source>
</evidence>